<keyword evidence="1 8" id="KW-0645">Protease</keyword>
<dbReference type="InterPro" id="IPR051201">
    <property type="entry name" value="Chloro_Bact_Ser_Proteases"/>
</dbReference>
<dbReference type="Pfam" id="PF00595">
    <property type="entry name" value="PDZ"/>
    <property type="match status" value="1"/>
</dbReference>
<name>A0ABQ5V2S8_9PROT</name>
<evidence type="ECO:0000313" key="9">
    <source>
        <dbReference type="Proteomes" id="UP001161390"/>
    </source>
</evidence>
<evidence type="ECO:0000256" key="4">
    <source>
        <dbReference type="ARBA" id="ARBA00022801"/>
    </source>
</evidence>
<feature type="domain" description="PDZ" evidence="7">
    <location>
        <begin position="288"/>
        <end position="328"/>
    </location>
</feature>
<dbReference type="PANTHER" id="PTHR43343">
    <property type="entry name" value="PEPTIDASE S12"/>
    <property type="match status" value="1"/>
</dbReference>
<dbReference type="GO" id="GO:0006508">
    <property type="term" value="P:proteolysis"/>
    <property type="evidence" value="ECO:0007669"/>
    <property type="project" value="UniProtKB-KW"/>
</dbReference>
<dbReference type="PRINTS" id="PR00834">
    <property type="entry name" value="PROTEASES2C"/>
</dbReference>
<dbReference type="InterPro" id="IPR001478">
    <property type="entry name" value="PDZ"/>
</dbReference>
<sequence>MRFLQTLTAALFLTLSGPALAQTPLDNPLLSSMRQVPTSQMEVQLSYAPVVSETAPAVVNIFTSRTVRTRARTTGSDFFDRMLGMGQAPQERTENSLGSGVIVRSNGTIVTNAHVIRGADELRVVLNDRREFAAQVIAQDEDLDIAVLQIEPDGEALPTLRLQMDGDREIGDIVLAIGNPFGVGQTVTSGIISALGRTNVSNSSSFIQTDAAVNPGNSGGALVNLSGELIGVNTAIFSRSGGSNGIGFAIPAELVGRAVDSALSTGEIVRPWIGARTDAVDTTMAAALGLDRARGAVINELLPDGPADAAGLEKGDVILSIDGNAINDDSGLRFTLATLKNGDRARIAYMREGRERSATVRIETPQENPARDERQLLGIHPLDGAVVVNMSPALGEELGFDPYLTGVMVLKVQRRTAANVNRIRPGDFLISINGRDVRSTRDAERIFRDEQGSPVWDIEVERGGRRGILPVRVLPDPS</sequence>
<protein>
    <submittedName>
        <fullName evidence="8">Serine protease</fullName>
    </submittedName>
</protein>
<feature type="signal peptide" evidence="6">
    <location>
        <begin position="1"/>
        <end position="21"/>
    </location>
</feature>
<dbReference type="PROSITE" id="PS50106">
    <property type="entry name" value="PDZ"/>
    <property type="match status" value="2"/>
</dbReference>
<dbReference type="InterPro" id="IPR009003">
    <property type="entry name" value="Peptidase_S1_PA"/>
</dbReference>
<keyword evidence="9" id="KW-1185">Reference proteome</keyword>
<evidence type="ECO:0000256" key="6">
    <source>
        <dbReference type="SAM" id="SignalP"/>
    </source>
</evidence>
<organism evidence="8 9">
    <name type="scientific">Algimonas porphyrae</name>
    <dbReference type="NCBI Taxonomy" id="1128113"/>
    <lineage>
        <taxon>Bacteria</taxon>
        <taxon>Pseudomonadati</taxon>
        <taxon>Pseudomonadota</taxon>
        <taxon>Alphaproteobacteria</taxon>
        <taxon>Maricaulales</taxon>
        <taxon>Robiginitomaculaceae</taxon>
        <taxon>Algimonas</taxon>
    </lineage>
</organism>
<dbReference type="Gene3D" id="2.30.42.10">
    <property type="match status" value="2"/>
</dbReference>
<evidence type="ECO:0000313" key="8">
    <source>
        <dbReference type="EMBL" id="GLQ21840.1"/>
    </source>
</evidence>
<evidence type="ECO:0000256" key="2">
    <source>
        <dbReference type="ARBA" id="ARBA00022729"/>
    </source>
</evidence>
<dbReference type="InterPro" id="IPR011782">
    <property type="entry name" value="Pept_S1C_Do"/>
</dbReference>
<dbReference type="Gene3D" id="2.40.10.120">
    <property type="match status" value="1"/>
</dbReference>
<keyword evidence="3" id="KW-0677">Repeat</keyword>
<keyword evidence="4" id="KW-0378">Hydrolase</keyword>
<gene>
    <name evidence="8" type="ORF">GCM10007854_27950</name>
</gene>
<dbReference type="Pfam" id="PF13365">
    <property type="entry name" value="Trypsin_2"/>
    <property type="match status" value="1"/>
</dbReference>
<dbReference type="InterPro" id="IPR036034">
    <property type="entry name" value="PDZ_sf"/>
</dbReference>
<evidence type="ECO:0000256" key="1">
    <source>
        <dbReference type="ARBA" id="ARBA00022670"/>
    </source>
</evidence>
<evidence type="ECO:0000256" key="5">
    <source>
        <dbReference type="ARBA" id="ARBA00022825"/>
    </source>
</evidence>
<dbReference type="SUPFAM" id="SSF50156">
    <property type="entry name" value="PDZ domain-like"/>
    <property type="match status" value="2"/>
</dbReference>
<dbReference type="GO" id="GO:0008233">
    <property type="term" value="F:peptidase activity"/>
    <property type="evidence" value="ECO:0007669"/>
    <property type="project" value="UniProtKB-KW"/>
</dbReference>
<dbReference type="SMART" id="SM00228">
    <property type="entry name" value="PDZ"/>
    <property type="match status" value="2"/>
</dbReference>
<evidence type="ECO:0000259" key="7">
    <source>
        <dbReference type="PROSITE" id="PS50106"/>
    </source>
</evidence>
<feature type="chain" id="PRO_5045907231" evidence="6">
    <location>
        <begin position="22"/>
        <end position="478"/>
    </location>
</feature>
<dbReference type="InterPro" id="IPR001940">
    <property type="entry name" value="Peptidase_S1C"/>
</dbReference>
<dbReference type="EMBL" id="BSNJ01000006">
    <property type="protein sequence ID" value="GLQ21840.1"/>
    <property type="molecule type" value="Genomic_DNA"/>
</dbReference>
<dbReference type="Pfam" id="PF13180">
    <property type="entry name" value="PDZ_2"/>
    <property type="match status" value="1"/>
</dbReference>
<feature type="domain" description="PDZ" evidence="7">
    <location>
        <begin position="387"/>
        <end position="439"/>
    </location>
</feature>
<dbReference type="NCBIfam" id="TIGR02037">
    <property type="entry name" value="degP_htrA_DO"/>
    <property type="match status" value="1"/>
</dbReference>
<reference evidence="8" key="1">
    <citation type="journal article" date="2014" name="Int. J. Syst. Evol. Microbiol.">
        <title>Complete genome of a new Firmicutes species belonging to the dominant human colonic microbiota ('Ruminococcus bicirculans') reveals two chromosomes and a selective capacity to utilize plant glucans.</title>
        <authorList>
            <consortium name="NISC Comparative Sequencing Program"/>
            <person name="Wegmann U."/>
            <person name="Louis P."/>
            <person name="Goesmann A."/>
            <person name="Henrissat B."/>
            <person name="Duncan S.H."/>
            <person name="Flint H.J."/>
        </authorList>
    </citation>
    <scope>NUCLEOTIDE SEQUENCE</scope>
    <source>
        <strain evidence="8">NBRC 108216</strain>
    </source>
</reference>
<dbReference type="SUPFAM" id="SSF50494">
    <property type="entry name" value="Trypsin-like serine proteases"/>
    <property type="match status" value="1"/>
</dbReference>
<keyword evidence="5" id="KW-0720">Serine protease</keyword>
<proteinExistence type="predicted"/>
<keyword evidence="2 6" id="KW-0732">Signal</keyword>
<dbReference type="Proteomes" id="UP001161390">
    <property type="component" value="Unassembled WGS sequence"/>
</dbReference>
<evidence type="ECO:0000256" key="3">
    <source>
        <dbReference type="ARBA" id="ARBA00022737"/>
    </source>
</evidence>
<accession>A0ABQ5V2S8</accession>
<dbReference type="RefSeq" id="WP_284373819.1">
    <property type="nucleotide sequence ID" value="NZ_BSNJ01000006.1"/>
</dbReference>
<comment type="caution">
    <text evidence="8">The sequence shown here is derived from an EMBL/GenBank/DDBJ whole genome shotgun (WGS) entry which is preliminary data.</text>
</comment>
<dbReference type="PANTHER" id="PTHR43343:SF3">
    <property type="entry name" value="PROTEASE DO-LIKE 8, CHLOROPLASTIC"/>
    <property type="match status" value="1"/>
</dbReference>
<reference evidence="8" key="2">
    <citation type="submission" date="2023-01" db="EMBL/GenBank/DDBJ databases">
        <title>Draft genome sequence of Algimonas porphyrae strain NBRC 108216.</title>
        <authorList>
            <person name="Sun Q."/>
            <person name="Mori K."/>
        </authorList>
    </citation>
    <scope>NUCLEOTIDE SEQUENCE</scope>
    <source>
        <strain evidence="8">NBRC 108216</strain>
    </source>
</reference>